<dbReference type="PROSITE" id="PS50932">
    <property type="entry name" value="HTH_LACI_2"/>
    <property type="match status" value="1"/>
</dbReference>
<comment type="caution">
    <text evidence="5">The sequence shown here is derived from an EMBL/GenBank/DDBJ whole genome shotgun (WGS) entry which is preliminary data.</text>
</comment>
<dbReference type="Pfam" id="PF13377">
    <property type="entry name" value="Peripla_BP_3"/>
    <property type="match status" value="1"/>
</dbReference>
<evidence type="ECO:0000256" key="2">
    <source>
        <dbReference type="ARBA" id="ARBA00023125"/>
    </source>
</evidence>
<evidence type="ECO:0000256" key="1">
    <source>
        <dbReference type="ARBA" id="ARBA00023015"/>
    </source>
</evidence>
<dbReference type="InterPro" id="IPR000843">
    <property type="entry name" value="HTH_LacI"/>
</dbReference>
<gene>
    <name evidence="5" type="ORF">So717_06130</name>
</gene>
<dbReference type="Gene3D" id="3.40.50.2300">
    <property type="match status" value="2"/>
</dbReference>
<keyword evidence="3" id="KW-0804">Transcription</keyword>
<dbReference type="SUPFAM" id="SSF47413">
    <property type="entry name" value="lambda repressor-like DNA-binding domains"/>
    <property type="match status" value="1"/>
</dbReference>
<dbReference type="CDD" id="cd01392">
    <property type="entry name" value="HTH_LacI"/>
    <property type="match status" value="1"/>
</dbReference>
<evidence type="ECO:0000256" key="3">
    <source>
        <dbReference type="ARBA" id="ARBA00023163"/>
    </source>
</evidence>
<dbReference type="RefSeq" id="WP_159974712.1">
    <property type="nucleotide sequence ID" value="NZ_BLIV01000001.1"/>
</dbReference>
<dbReference type="PANTHER" id="PTHR30146">
    <property type="entry name" value="LACI-RELATED TRANSCRIPTIONAL REPRESSOR"/>
    <property type="match status" value="1"/>
</dbReference>
<dbReference type="GO" id="GO:0003700">
    <property type="term" value="F:DNA-binding transcription factor activity"/>
    <property type="evidence" value="ECO:0007669"/>
    <property type="project" value="TreeGrafter"/>
</dbReference>
<protein>
    <submittedName>
        <fullName evidence="5">LacI family transcriptional regulator</fullName>
    </submittedName>
</protein>
<dbReference type="SUPFAM" id="SSF53822">
    <property type="entry name" value="Periplasmic binding protein-like I"/>
    <property type="match status" value="1"/>
</dbReference>
<dbReference type="OrthoDB" id="60111at2"/>
<evidence type="ECO:0000259" key="4">
    <source>
        <dbReference type="PROSITE" id="PS50932"/>
    </source>
</evidence>
<keyword evidence="1" id="KW-0805">Transcription regulation</keyword>
<keyword evidence="2" id="KW-0238">DNA-binding</keyword>
<dbReference type="InterPro" id="IPR010982">
    <property type="entry name" value="Lambda_DNA-bd_dom_sf"/>
</dbReference>
<dbReference type="Gene3D" id="1.10.260.40">
    <property type="entry name" value="lambda repressor-like DNA-binding domains"/>
    <property type="match status" value="1"/>
</dbReference>
<name>A0A640VN56_9RHOB</name>
<proteinExistence type="predicted"/>
<evidence type="ECO:0000313" key="5">
    <source>
        <dbReference type="EMBL" id="GFE48860.1"/>
    </source>
</evidence>
<dbReference type="InterPro" id="IPR046335">
    <property type="entry name" value="LacI/GalR-like_sensor"/>
</dbReference>
<dbReference type="GO" id="GO:0000976">
    <property type="term" value="F:transcription cis-regulatory region binding"/>
    <property type="evidence" value="ECO:0007669"/>
    <property type="project" value="TreeGrafter"/>
</dbReference>
<accession>A0A640VN56</accession>
<dbReference type="EMBL" id="BLIV01000001">
    <property type="protein sequence ID" value="GFE48860.1"/>
    <property type="molecule type" value="Genomic_DNA"/>
</dbReference>
<feature type="domain" description="HTH lacI-type" evidence="4">
    <location>
        <begin position="1"/>
        <end position="53"/>
    </location>
</feature>
<evidence type="ECO:0000313" key="6">
    <source>
        <dbReference type="Proteomes" id="UP000436522"/>
    </source>
</evidence>
<dbReference type="SMART" id="SM00354">
    <property type="entry name" value="HTH_LACI"/>
    <property type="match status" value="1"/>
</dbReference>
<dbReference type="PANTHER" id="PTHR30146:SF138">
    <property type="entry name" value="TRANSCRIPTIONAL REGULATORY PROTEIN"/>
    <property type="match status" value="1"/>
</dbReference>
<sequence>MRDVARHAGVSVATVSRVMSGASNVAEATQSRVQSAVDALDFVPSPAARAINSGRTYMIGALVPTLDHAIFSRFLDALELTLADHGFSLVVATTNDDPEREAQRALDLLNLGVEGFVVSGITRSATFEALIKRHKTPVIATSYFDPNSETPTIGYDNGTAARQALHHLVDMGHSDILVLSGPTWNNDRTKARLDALTGCTQARLTVREIPVTVAAAADHVATIPAHITALLCLSDVLAQGALHGLRRCGLEVPEDISVIGIDDLPSSHSLWPPLSSVHLPVRRMGACAGETLAQWIETGERAAPINLETRLEPRASVRRITPA</sequence>
<dbReference type="Pfam" id="PF00356">
    <property type="entry name" value="LacI"/>
    <property type="match status" value="1"/>
</dbReference>
<dbReference type="PROSITE" id="PS00356">
    <property type="entry name" value="HTH_LACI_1"/>
    <property type="match status" value="1"/>
</dbReference>
<organism evidence="5 6">
    <name type="scientific">Roseobacter cerasinus</name>
    <dbReference type="NCBI Taxonomy" id="2602289"/>
    <lineage>
        <taxon>Bacteria</taxon>
        <taxon>Pseudomonadati</taxon>
        <taxon>Pseudomonadota</taxon>
        <taxon>Alphaproteobacteria</taxon>
        <taxon>Rhodobacterales</taxon>
        <taxon>Roseobacteraceae</taxon>
        <taxon>Roseobacter</taxon>
    </lineage>
</organism>
<dbReference type="InterPro" id="IPR028082">
    <property type="entry name" value="Peripla_BP_I"/>
</dbReference>
<reference evidence="5 6" key="1">
    <citation type="submission" date="2019-12" db="EMBL/GenBank/DDBJ databases">
        <title>Roseobacter cerasinus sp. nov., isolated from seawater around aquaculture.</title>
        <authorList>
            <person name="Muramatsu S."/>
            <person name="Takabe Y."/>
            <person name="Mori K."/>
            <person name="Takaichi S."/>
            <person name="Hanada S."/>
        </authorList>
    </citation>
    <scope>NUCLEOTIDE SEQUENCE [LARGE SCALE GENOMIC DNA]</scope>
    <source>
        <strain evidence="5 6">AI77</strain>
    </source>
</reference>
<dbReference type="AlphaFoldDB" id="A0A640VN56"/>
<keyword evidence="6" id="KW-1185">Reference proteome</keyword>
<dbReference type="Proteomes" id="UP000436522">
    <property type="component" value="Unassembled WGS sequence"/>
</dbReference>